<protein>
    <submittedName>
        <fullName evidence="1">Uncharacterized protein</fullName>
    </submittedName>
</protein>
<accession>A0A3D3G0W8</accession>
<gene>
    <name evidence="1" type="ORF">DIC32_09110</name>
</gene>
<comment type="caution">
    <text evidence="1">The sequence shown here is derived from an EMBL/GenBank/DDBJ whole genome shotgun (WGS) entry which is preliminary data.</text>
</comment>
<evidence type="ECO:0000313" key="1">
    <source>
        <dbReference type="EMBL" id="HCM31666.1"/>
    </source>
</evidence>
<organism evidence="1 2">
    <name type="scientific">Acinetobacter radioresistens</name>
    <dbReference type="NCBI Taxonomy" id="40216"/>
    <lineage>
        <taxon>Bacteria</taxon>
        <taxon>Pseudomonadati</taxon>
        <taxon>Pseudomonadota</taxon>
        <taxon>Gammaproteobacteria</taxon>
        <taxon>Moraxellales</taxon>
        <taxon>Moraxellaceae</taxon>
        <taxon>Acinetobacter</taxon>
    </lineage>
</organism>
<dbReference type="AlphaFoldDB" id="A0A3D3G0W8"/>
<proteinExistence type="predicted"/>
<reference evidence="1 2" key="1">
    <citation type="journal article" date="2018" name="Nat. Biotechnol.">
        <title>A standardized bacterial taxonomy based on genome phylogeny substantially revises the tree of life.</title>
        <authorList>
            <person name="Parks D.H."/>
            <person name="Chuvochina M."/>
            <person name="Waite D.W."/>
            <person name="Rinke C."/>
            <person name="Skarshewski A."/>
            <person name="Chaumeil P.A."/>
            <person name="Hugenholtz P."/>
        </authorList>
    </citation>
    <scope>NUCLEOTIDE SEQUENCE [LARGE SCALE GENOMIC DNA]</scope>
    <source>
        <strain evidence="1">UBA10045</strain>
    </source>
</reference>
<dbReference type="EMBL" id="DPXL01000115">
    <property type="protein sequence ID" value="HCM31666.1"/>
    <property type="molecule type" value="Genomic_DNA"/>
</dbReference>
<sequence>MSSQLFLIEGFAIDLSEITDVEFDSKGRISDTYIGIKGVGERRKVKLGQYKAEELIKAWFAFKSNIIEINSHATSHIS</sequence>
<name>A0A3D3G0W8_ACIRA</name>
<evidence type="ECO:0000313" key="2">
    <source>
        <dbReference type="Proteomes" id="UP000262257"/>
    </source>
</evidence>
<dbReference type="Proteomes" id="UP000262257">
    <property type="component" value="Unassembled WGS sequence"/>
</dbReference>